<dbReference type="Pfam" id="PF02743">
    <property type="entry name" value="dCache_1"/>
    <property type="match status" value="1"/>
</dbReference>
<evidence type="ECO:0000256" key="6">
    <source>
        <dbReference type="ARBA" id="ARBA00022679"/>
    </source>
</evidence>
<dbReference type="InterPro" id="IPR033479">
    <property type="entry name" value="dCache_1"/>
</dbReference>
<evidence type="ECO:0000256" key="11">
    <source>
        <dbReference type="ARBA" id="ARBA00022989"/>
    </source>
</evidence>
<dbReference type="InterPro" id="IPR011006">
    <property type="entry name" value="CheY-like_superfamily"/>
</dbReference>
<name>A0AAV3XAB6_9CYAN</name>
<feature type="domain" description="Response regulatory" evidence="18">
    <location>
        <begin position="744"/>
        <end position="860"/>
    </location>
</feature>
<feature type="domain" description="Histidine kinase" evidence="17">
    <location>
        <begin position="454"/>
        <end position="719"/>
    </location>
</feature>
<evidence type="ECO:0000256" key="4">
    <source>
        <dbReference type="ARBA" id="ARBA00022475"/>
    </source>
</evidence>
<dbReference type="Gene3D" id="1.10.287.130">
    <property type="match status" value="1"/>
</dbReference>
<keyword evidence="15" id="KW-0175">Coiled coil</keyword>
<protein>
    <recommendedName>
        <fullName evidence="3">histidine kinase</fullName>
        <ecNumber evidence="3">2.7.13.3</ecNumber>
    </recommendedName>
</protein>
<dbReference type="SMART" id="SM00448">
    <property type="entry name" value="REC"/>
    <property type="match status" value="1"/>
</dbReference>
<dbReference type="InterPro" id="IPR036097">
    <property type="entry name" value="HisK_dim/P_sf"/>
</dbReference>
<evidence type="ECO:0000256" key="7">
    <source>
        <dbReference type="ARBA" id="ARBA00022692"/>
    </source>
</evidence>
<dbReference type="Proteomes" id="UP001050975">
    <property type="component" value="Unassembled WGS sequence"/>
</dbReference>
<dbReference type="Gene3D" id="6.10.340.10">
    <property type="match status" value="1"/>
</dbReference>
<evidence type="ECO:0000256" key="16">
    <source>
        <dbReference type="SAM" id="Phobius"/>
    </source>
</evidence>
<keyword evidence="6" id="KW-0808">Transferase</keyword>
<keyword evidence="13 16" id="KW-0472">Membrane</keyword>
<evidence type="ECO:0000259" key="18">
    <source>
        <dbReference type="PROSITE" id="PS50110"/>
    </source>
</evidence>
<dbReference type="InterPro" id="IPR004358">
    <property type="entry name" value="Sig_transdc_His_kin-like_C"/>
</dbReference>
<dbReference type="SMART" id="SM00388">
    <property type="entry name" value="HisKA"/>
    <property type="match status" value="1"/>
</dbReference>
<comment type="caution">
    <text evidence="20">The sequence shown here is derived from an EMBL/GenBank/DDBJ whole genome shotgun (WGS) entry which is preliminary data.</text>
</comment>
<evidence type="ECO:0000313" key="20">
    <source>
        <dbReference type="EMBL" id="GET39797.1"/>
    </source>
</evidence>
<comment type="catalytic activity">
    <reaction evidence="1">
        <text>ATP + protein L-histidine = ADP + protein N-phospho-L-histidine.</text>
        <dbReference type="EC" id="2.7.13.3"/>
    </reaction>
</comment>
<keyword evidence="8" id="KW-0547">Nucleotide-binding</keyword>
<dbReference type="InterPro" id="IPR001789">
    <property type="entry name" value="Sig_transdc_resp-reg_receiver"/>
</dbReference>
<dbReference type="PRINTS" id="PR00344">
    <property type="entry name" value="BCTRLSENSOR"/>
</dbReference>
<dbReference type="SMART" id="SM00304">
    <property type="entry name" value="HAMP"/>
    <property type="match status" value="1"/>
</dbReference>
<keyword evidence="11 16" id="KW-1133">Transmembrane helix</keyword>
<dbReference type="FunFam" id="1.10.287.130:FF:000038">
    <property type="entry name" value="Sensory transduction histidine kinase"/>
    <property type="match status" value="1"/>
</dbReference>
<evidence type="ECO:0000256" key="12">
    <source>
        <dbReference type="ARBA" id="ARBA00023012"/>
    </source>
</evidence>
<gene>
    <name evidence="20" type="ORF">MiSe_45690</name>
</gene>
<feature type="transmembrane region" description="Helical" evidence="16">
    <location>
        <begin position="21"/>
        <end position="43"/>
    </location>
</feature>
<evidence type="ECO:0000256" key="9">
    <source>
        <dbReference type="ARBA" id="ARBA00022777"/>
    </source>
</evidence>
<dbReference type="PROSITE" id="PS50110">
    <property type="entry name" value="RESPONSE_REGULATORY"/>
    <property type="match status" value="1"/>
</dbReference>
<dbReference type="PANTHER" id="PTHR45339">
    <property type="entry name" value="HYBRID SIGNAL TRANSDUCTION HISTIDINE KINASE J"/>
    <property type="match status" value="1"/>
</dbReference>
<keyword evidence="12" id="KW-0902">Two-component regulatory system</keyword>
<dbReference type="CDD" id="cd06225">
    <property type="entry name" value="HAMP"/>
    <property type="match status" value="1"/>
</dbReference>
<keyword evidence="5 14" id="KW-0597">Phosphoprotein</keyword>
<dbReference type="SUPFAM" id="SSF158472">
    <property type="entry name" value="HAMP domain-like"/>
    <property type="match status" value="1"/>
</dbReference>
<keyword evidence="7 16" id="KW-0812">Transmembrane</keyword>
<dbReference type="CDD" id="cd17546">
    <property type="entry name" value="REC_hyHK_CKI1_RcsC-like"/>
    <property type="match status" value="1"/>
</dbReference>
<keyword evidence="10" id="KW-0067">ATP-binding</keyword>
<dbReference type="PROSITE" id="PS50109">
    <property type="entry name" value="HIS_KIN"/>
    <property type="match status" value="1"/>
</dbReference>
<dbReference type="Pfam" id="PF02518">
    <property type="entry name" value="HATPase_c"/>
    <property type="match status" value="1"/>
</dbReference>
<dbReference type="PANTHER" id="PTHR45339:SF1">
    <property type="entry name" value="HYBRID SIGNAL TRANSDUCTION HISTIDINE KINASE J"/>
    <property type="match status" value="1"/>
</dbReference>
<evidence type="ECO:0000256" key="15">
    <source>
        <dbReference type="SAM" id="Coils"/>
    </source>
</evidence>
<evidence type="ECO:0000256" key="10">
    <source>
        <dbReference type="ARBA" id="ARBA00022840"/>
    </source>
</evidence>
<dbReference type="SMART" id="SM00387">
    <property type="entry name" value="HATPase_c"/>
    <property type="match status" value="1"/>
</dbReference>
<keyword evidence="9" id="KW-0418">Kinase</keyword>
<dbReference type="CDD" id="cd00082">
    <property type="entry name" value="HisKA"/>
    <property type="match status" value="1"/>
</dbReference>
<feature type="modified residue" description="4-aspartylphosphate" evidence="14">
    <location>
        <position position="793"/>
    </location>
</feature>
<dbReference type="SUPFAM" id="SSF55874">
    <property type="entry name" value="ATPase domain of HSP90 chaperone/DNA topoisomerase II/histidine kinase"/>
    <property type="match status" value="1"/>
</dbReference>
<evidence type="ECO:0000259" key="19">
    <source>
        <dbReference type="PROSITE" id="PS50885"/>
    </source>
</evidence>
<dbReference type="GO" id="GO:0005886">
    <property type="term" value="C:plasma membrane"/>
    <property type="evidence" value="ECO:0007669"/>
    <property type="project" value="UniProtKB-SubCell"/>
</dbReference>
<feature type="transmembrane region" description="Helical" evidence="16">
    <location>
        <begin position="350"/>
        <end position="372"/>
    </location>
</feature>
<evidence type="ECO:0000256" key="2">
    <source>
        <dbReference type="ARBA" id="ARBA00004651"/>
    </source>
</evidence>
<comment type="subcellular location">
    <subcellularLocation>
        <location evidence="2">Cell membrane</location>
        <topology evidence="2">Multi-pass membrane protein</topology>
    </subcellularLocation>
</comment>
<dbReference type="RefSeq" id="WP_226585366.1">
    <property type="nucleotide sequence ID" value="NZ_BLAY01000074.1"/>
</dbReference>
<dbReference type="Pfam" id="PF00512">
    <property type="entry name" value="HisKA"/>
    <property type="match status" value="1"/>
</dbReference>
<keyword evidence="4" id="KW-1003">Cell membrane</keyword>
<evidence type="ECO:0000256" key="14">
    <source>
        <dbReference type="PROSITE-ProRule" id="PRU00169"/>
    </source>
</evidence>
<evidence type="ECO:0000259" key="17">
    <source>
        <dbReference type="PROSITE" id="PS50109"/>
    </source>
</evidence>
<evidence type="ECO:0000256" key="13">
    <source>
        <dbReference type="ARBA" id="ARBA00023136"/>
    </source>
</evidence>
<organism evidence="20 21">
    <name type="scientific">Microseira wollei NIES-4236</name>
    <dbReference type="NCBI Taxonomy" id="2530354"/>
    <lineage>
        <taxon>Bacteria</taxon>
        <taxon>Bacillati</taxon>
        <taxon>Cyanobacteriota</taxon>
        <taxon>Cyanophyceae</taxon>
        <taxon>Oscillatoriophycideae</taxon>
        <taxon>Aerosakkonematales</taxon>
        <taxon>Aerosakkonemataceae</taxon>
        <taxon>Microseira</taxon>
    </lineage>
</organism>
<dbReference type="GO" id="GO:0005524">
    <property type="term" value="F:ATP binding"/>
    <property type="evidence" value="ECO:0007669"/>
    <property type="project" value="UniProtKB-KW"/>
</dbReference>
<sequence length="947" mass="105649">MLIKQLNYQVAKSARKVSLRTVLTVPFVLQIVATVGMVGYLSFKNGQQAVNQLAEGLMSEVSERVKDRLDVYLSVPKLSNQLNANALDTGALDIRNVSKREQYFLKQFPSFPLLTLTVFGTAQGETYGIRRFKGNEVLLKYSDATTNYAQIYFTRNSKGEPDIKNSIPNFEPRKRPWYKAALKAGKHTWKPIFADIVGESLIISAVQPYYNKSRQLEGVLSSSFLLVYVNEFLQTLKIGKTGQVFIMENSGDLVSTSSSAPVYLVKGKQFERIKASESDNPSIRAAKYLSNLLPNQNQDSQLLEVSLNGEQKFLYVTSLKKTFDLDWLIVVIVPQSDFTAQIDANTRTTILLTIVALIIAIIIGIFTAQWVANPVVRLNTVARSLAEGQWDKTVEFDREDEVGQLAKSFNKMAKQLQESFENLEQKVEERTAELAIAKEKAEVANEAKSAFLANMSHELRTPLNAILGFSQLMIRSQSLSKENQENVGIIARSGEHLLGLINNVLDLSKIESGRTTLNEKNFDLYRLLTDIEDMFRLKADDKKLQLLVDYAPEVPRYIRTDQVKLRQVLINLINNGIKFTEEGGVSVRVELVKRIQESEESLATQMQAADRKLAAYLRGQVKPATVAASKFIGKQPTINREKLVIAFEIEDTGMGIAAAELDRLFEAFAQTETGKEAQEGTGLGLPISRKFVQLMGGDITVNSTVGKGTTFKFDIQASIADPVEIDSKKPTRQVIALEPNQPYRILIVDDKPINRKLLVQMLNPLGFELKEASNGMEAIAIWDEWEPHLIWMDLRMPVMDGYEAIKQIKATTKGQATAVIALTASVLEEERAVVLSAGCDDFMRKPFREADIFEMMHKHIGVLYVYDNSNSHQTSAAKGEGRLLTSAAIAALPPELVADLKHAILSVDLVLIANQVEQIRSHNGGLADALAQCIDNFEYDKILQLIK</sequence>
<evidence type="ECO:0000256" key="5">
    <source>
        <dbReference type="ARBA" id="ARBA00022553"/>
    </source>
</evidence>
<dbReference type="SUPFAM" id="SSF47384">
    <property type="entry name" value="Homodimeric domain of signal transducing histidine kinase"/>
    <property type="match status" value="1"/>
</dbReference>
<dbReference type="AlphaFoldDB" id="A0AAV3XAB6"/>
<keyword evidence="21" id="KW-1185">Reference proteome</keyword>
<dbReference type="Pfam" id="PF00672">
    <property type="entry name" value="HAMP"/>
    <property type="match status" value="1"/>
</dbReference>
<dbReference type="InterPro" id="IPR036890">
    <property type="entry name" value="HATPase_C_sf"/>
</dbReference>
<dbReference type="Gene3D" id="3.30.450.20">
    <property type="entry name" value="PAS domain"/>
    <property type="match status" value="1"/>
</dbReference>
<dbReference type="CDD" id="cd16922">
    <property type="entry name" value="HATPase_EvgS-ArcB-TorS-like"/>
    <property type="match status" value="1"/>
</dbReference>
<evidence type="ECO:0000313" key="21">
    <source>
        <dbReference type="Proteomes" id="UP001050975"/>
    </source>
</evidence>
<dbReference type="Gene3D" id="3.40.50.2300">
    <property type="match status" value="1"/>
</dbReference>
<evidence type="ECO:0000256" key="1">
    <source>
        <dbReference type="ARBA" id="ARBA00000085"/>
    </source>
</evidence>
<dbReference type="InterPro" id="IPR003660">
    <property type="entry name" value="HAMP_dom"/>
</dbReference>
<feature type="coiled-coil region" evidence="15">
    <location>
        <begin position="406"/>
        <end position="447"/>
    </location>
</feature>
<dbReference type="SUPFAM" id="SSF52172">
    <property type="entry name" value="CheY-like"/>
    <property type="match status" value="1"/>
</dbReference>
<dbReference type="PROSITE" id="PS50885">
    <property type="entry name" value="HAMP"/>
    <property type="match status" value="1"/>
</dbReference>
<accession>A0AAV3XAB6</accession>
<dbReference type="Gene3D" id="3.30.565.10">
    <property type="entry name" value="Histidine kinase-like ATPase, C-terminal domain"/>
    <property type="match status" value="1"/>
</dbReference>
<evidence type="ECO:0000256" key="8">
    <source>
        <dbReference type="ARBA" id="ARBA00022741"/>
    </source>
</evidence>
<dbReference type="Pfam" id="PF00072">
    <property type="entry name" value="Response_reg"/>
    <property type="match status" value="1"/>
</dbReference>
<dbReference type="InterPro" id="IPR005467">
    <property type="entry name" value="His_kinase_dom"/>
</dbReference>
<feature type="domain" description="HAMP" evidence="19">
    <location>
        <begin position="369"/>
        <end position="421"/>
    </location>
</feature>
<dbReference type="InterPro" id="IPR003594">
    <property type="entry name" value="HATPase_dom"/>
</dbReference>
<dbReference type="EC" id="2.7.13.3" evidence="3"/>
<proteinExistence type="predicted"/>
<evidence type="ECO:0000256" key="3">
    <source>
        <dbReference type="ARBA" id="ARBA00012438"/>
    </source>
</evidence>
<dbReference type="EMBL" id="BLAY01000074">
    <property type="protein sequence ID" value="GET39797.1"/>
    <property type="molecule type" value="Genomic_DNA"/>
</dbReference>
<dbReference type="InterPro" id="IPR003661">
    <property type="entry name" value="HisK_dim/P_dom"/>
</dbReference>
<reference evidence="20" key="1">
    <citation type="submission" date="2019-10" db="EMBL/GenBank/DDBJ databases">
        <title>Draft genome sequece of Microseira wollei NIES-4236.</title>
        <authorList>
            <person name="Yamaguchi H."/>
            <person name="Suzuki S."/>
            <person name="Kawachi M."/>
        </authorList>
    </citation>
    <scope>NUCLEOTIDE SEQUENCE</scope>
    <source>
        <strain evidence="20">NIES-4236</strain>
    </source>
</reference>
<dbReference type="GO" id="GO:0000155">
    <property type="term" value="F:phosphorelay sensor kinase activity"/>
    <property type="evidence" value="ECO:0007669"/>
    <property type="project" value="InterPro"/>
</dbReference>